<reference evidence="16" key="7">
    <citation type="journal article" date="2021" name="Microb. Genom.">
        <title>A genomic epidemiological study shows that prevalence of antimicrobial resistance in Enterobacterales is associated with the livestock host, as well as antimicrobial usage.</title>
        <authorList>
            <person name="AbuOun M."/>
            <person name="Jones H."/>
            <person name="Stubberfield E."/>
            <person name="Gilson D."/>
            <person name="Shaw L.P."/>
            <person name="Hubbard A.T.M."/>
            <person name="Chau K.K."/>
            <person name="Sebra R."/>
            <person name="Peto T.E.A."/>
            <person name="Crook D.W."/>
            <person name="Read D.S."/>
            <person name="Gweon H.S."/>
            <person name="Walker A.S."/>
            <person name="Stoesser N."/>
            <person name="Smith R.P."/>
            <person name="Anjum M.F."/>
            <person name="On Behalf Of The Rehab Consortium."/>
        </authorList>
    </citation>
    <scope>NUCLEOTIDE SEQUENCE</scope>
    <source>
        <strain evidence="16">RHBSTW-00370</strain>
    </source>
</reference>
<sequence length="373" mass="41423">MRFVDEYRAPEQVMQLIEHLSERAAHLPYTAERPLRIMEVCGGHTHAIFKFGLDQLLPENVEFIHGPGCPVCVLPMGRIDSCVEIASHPEVIFCTFGDAMRVPGKQGSLLQAKARGADIRIVYSPMDALKLAQENPTRKVVFFGLGFETTMPTTAITLQQAKQRDVQNFYFFCQHITLIPTLRSLLEQPDNGIDAFLAPGHVSMVIGTDAYNFIASDFHRPLVVAGFEPLDLLQGVVMLIEQKIAAHSQVENQYRRVVPDAGNALAQQAIAEVFCVNGDSEWRGLGVIESSGVHLTPDYQRFDAEAHFQPAPQQVYDDPRARCGEVLTGRCKPHQCPLFGKTCNPETAFGALMVSSEGACAAWYQYRQQECEA</sequence>
<dbReference type="InterPro" id="IPR042244">
    <property type="entry name" value="HypD_2_sf"/>
</dbReference>
<reference evidence="6" key="10">
    <citation type="submission" date="2022-05" db="EMBL/GenBank/DDBJ databases">
        <authorList>
            <person name="Alioto T."/>
            <person name="Alioto T."/>
            <person name="Gomez Garrido J."/>
        </authorList>
    </citation>
    <scope>NUCLEOTIDE SEQUENCE</scope>
    <source>
        <strain evidence="6">112</strain>
    </source>
</reference>
<dbReference type="EMBL" id="ABBJDF010000003">
    <property type="protein sequence ID" value="EHT9937767.1"/>
    <property type="molecule type" value="Genomic_DNA"/>
</dbReference>
<dbReference type="EMBL" id="NEFA01000021">
    <property type="protein sequence ID" value="OYR02018.1"/>
    <property type="molecule type" value="Genomic_DNA"/>
</dbReference>
<evidence type="ECO:0000313" key="9">
    <source>
        <dbReference type="EMBL" id="EMM7457753.1"/>
    </source>
</evidence>
<dbReference type="Proteomes" id="UP000855471">
    <property type="component" value="Unassembled WGS sequence"/>
</dbReference>
<dbReference type="EMBL" id="CP056573">
    <property type="protein sequence ID" value="QLV29389.1"/>
    <property type="molecule type" value="Genomic_DNA"/>
</dbReference>
<dbReference type="InterPro" id="IPR002780">
    <property type="entry name" value="Hyd_form_HypD"/>
</dbReference>
<dbReference type="Proteomes" id="UP001278087">
    <property type="component" value="Unassembled WGS sequence"/>
</dbReference>
<dbReference type="EMBL" id="CP032184">
    <property type="protein sequence ID" value="AXZ49528.1"/>
    <property type="molecule type" value="Genomic_DNA"/>
</dbReference>
<dbReference type="Pfam" id="PF01924">
    <property type="entry name" value="HypD"/>
    <property type="match status" value="1"/>
</dbReference>
<dbReference type="GO" id="GO:0005506">
    <property type="term" value="F:iron ion binding"/>
    <property type="evidence" value="ECO:0007669"/>
    <property type="project" value="TreeGrafter"/>
</dbReference>
<dbReference type="GO" id="GO:0051604">
    <property type="term" value="P:protein maturation"/>
    <property type="evidence" value="ECO:0007669"/>
    <property type="project" value="TreeGrafter"/>
</dbReference>
<dbReference type="NCBIfam" id="TIGR00075">
    <property type="entry name" value="hypD"/>
    <property type="match status" value="1"/>
</dbReference>
<reference evidence="5 20" key="5">
    <citation type="submission" date="2018-09" db="EMBL/GenBank/DDBJ databases">
        <title>Whole genome sequencing of Citrobacter freundii AR_0116.</title>
        <authorList>
            <person name="Conlan S."/>
            <person name="Thomas P.J."/>
            <person name="Mullikin J."/>
            <person name="Frank K.M."/>
            <person name="Segre J.A."/>
        </authorList>
    </citation>
    <scope>NUCLEOTIDE SEQUENCE [LARGE SCALE GENOMIC DNA]</scope>
    <source>
        <strain evidence="5 20">AR_0116</strain>
    </source>
</reference>
<evidence type="ECO:0000256" key="2">
    <source>
        <dbReference type="ARBA" id="ARBA00022723"/>
    </source>
</evidence>
<evidence type="ECO:0000313" key="6">
    <source>
        <dbReference type="EMBL" id="CAH6571137.1"/>
    </source>
</evidence>
<evidence type="ECO:0000313" key="14">
    <source>
        <dbReference type="EMBL" id="MDW2756952.1"/>
    </source>
</evidence>
<dbReference type="Proteomes" id="UP000050520">
    <property type="component" value="Unassembled WGS sequence"/>
</dbReference>
<dbReference type="Gene3D" id="3.40.50.11740">
    <property type="entry name" value="HypD, alpha/beta domain 2"/>
    <property type="match status" value="2"/>
</dbReference>
<reference evidence="7" key="9">
    <citation type="submission" date="2021-07" db="EMBL/GenBank/DDBJ databases">
        <authorList>
            <consortium name="Clinical and Environmental Microbiology Branch: Whole genome sequencing antimicrobial resistance pathogens in the healthcare setting"/>
        </authorList>
    </citation>
    <scope>NUCLEOTIDE SEQUENCE</scope>
    <source>
        <strain evidence="7">2021DK-00049</strain>
        <strain evidence="10">2023GN-00102</strain>
        <strain evidence="8">2023GN-00287</strain>
        <strain evidence="9">Whole organism</strain>
    </source>
</reference>
<dbReference type="AlphaFoldDB" id="A0A0D7LKI9"/>
<proteinExistence type="inferred from homology"/>
<reference evidence="15 19" key="3">
    <citation type="submission" date="2017-04" db="EMBL/GenBank/DDBJ databases">
        <title>Emergence of KPC-2-producing Citrobacter isolates from sediments of a Chinese river.</title>
        <authorList>
            <person name="Zheng B."/>
        </authorList>
    </citation>
    <scope>NUCLEOTIDE SEQUENCE [LARGE SCALE GENOMIC DNA]</scope>
    <source>
        <strain evidence="15 19">C191</strain>
    </source>
</reference>
<reference evidence="14" key="12">
    <citation type="submission" date="2023-10" db="EMBL/GenBank/DDBJ databases">
        <title>Fecal carriage and genetic characteristics of carbapenem-resistant Enterobacterales among healthy adults from four provinces of China.</title>
        <authorList>
            <person name="Li Y."/>
            <person name="Zhang R."/>
        </authorList>
    </citation>
    <scope>NUCLEOTIDE SEQUENCE</scope>
    <source>
        <strain evidence="14">HN-136</strain>
    </source>
</reference>
<keyword evidence="22" id="KW-1185">Reference proteome</keyword>
<evidence type="ECO:0000313" key="5">
    <source>
        <dbReference type="EMBL" id="AXZ49528.1"/>
    </source>
</evidence>
<dbReference type="EMBL" id="DAESCB010000006">
    <property type="protein sequence ID" value="HBH7042278.1"/>
    <property type="molecule type" value="Genomic_DNA"/>
</dbReference>
<dbReference type="RefSeq" id="WP_003037413.1">
    <property type="nucleotide sequence ID" value="NZ_AP026940.1"/>
</dbReference>
<dbReference type="PANTHER" id="PTHR30149:SF0">
    <property type="entry name" value="HYDROGENASE MATURATION FACTOR HYPD"/>
    <property type="match status" value="1"/>
</dbReference>
<reference evidence="17" key="11">
    <citation type="submission" date="2022-12" db="EMBL/GenBank/DDBJ databases">
        <title>2953647.</title>
        <authorList>
            <person name="Hergert J."/>
            <person name="Casey R."/>
            <person name="Wagner J."/>
            <person name="Young E.L."/>
            <person name="Oakeson K.F."/>
        </authorList>
    </citation>
    <scope>NUCLEOTIDE SEQUENCE</scope>
    <source>
        <strain evidence="17">2953647</strain>
    </source>
</reference>
<reference evidence="11" key="4">
    <citation type="journal article" date="2018" name="Genome Biol.">
        <title>SKESA: strategic k-mer extension for scrupulous assemblies.</title>
        <authorList>
            <person name="Souvorov A."/>
            <person name="Agarwala R."/>
            <person name="Lipman D.J."/>
        </authorList>
    </citation>
    <scope>NUCLEOTIDE SEQUENCE</scope>
    <source>
        <strain evidence="12">91871</strain>
        <strain evidence="11">O50</strain>
    </source>
</reference>
<evidence type="ECO:0000313" key="15">
    <source>
        <dbReference type="EMBL" id="OYR02018.1"/>
    </source>
</evidence>
<reference evidence="12" key="8">
    <citation type="submission" date="2021-07" db="EMBL/GenBank/DDBJ databases">
        <authorList>
            <consortium name="NCBI Pathogen Detection Project"/>
        </authorList>
    </citation>
    <scope>NUCLEOTIDE SEQUENCE</scope>
    <source>
        <strain evidence="12">91871</strain>
        <strain evidence="11">O50</strain>
    </source>
</reference>
<reference evidence="13 18" key="2">
    <citation type="journal article" date="2017" name="PLoS ONE">
        <title>Genomic and phenotypic characterisation of fluoroquinolone resistance mechanisms in Enterobacteriaceae in Durban, South Africa.</title>
        <authorList>
            <person name="Osei Sekyere J."/>
            <person name="Amoako D.G."/>
        </authorList>
    </citation>
    <scope>NUCLEOTIDE SEQUENCE [LARGE SCALE GENOMIC DNA]</scope>
    <source>
        <strain evidence="13 18">ST62:944112508</strain>
    </source>
</reference>
<evidence type="ECO:0000313" key="11">
    <source>
        <dbReference type="EMBL" id="HAT3899524.1"/>
    </source>
</evidence>
<evidence type="ECO:0000313" key="12">
    <source>
        <dbReference type="EMBL" id="HBH7042278.1"/>
    </source>
</evidence>
<evidence type="ECO:0000256" key="1">
    <source>
        <dbReference type="ARBA" id="ARBA00007888"/>
    </source>
</evidence>
<dbReference type="EMBL" id="DACSXJ010000031">
    <property type="protein sequence ID" value="HAT3899524.1"/>
    <property type="molecule type" value="Genomic_DNA"/>
</dbReference>
<dbReference type="PANTHER" id="PTHR30149">
    <property type="entry name" value="HYDROGENASE PROTEIN ASSEMBLY PROTEIN HYPD"/>
    <property type="match status" value="1"/>
</dbReference>
<dbReference type="Proteomes" id="UP000885148">
    <property type="component" value="Unassembled WGS sequence"/>
</dbReference>
<dbReference type="STRING" id="1333848.CFNIH1_00655"/>
<dbReference type="EMBL" id="OW995941">
    <property type="protein sequence ID" value="CAH6571137.1"/>
    <property type="molecule type" value="Genomic_DNA"/>
</dbReference>
<dbReference type="Proteomes" id="UP001164536">
    <property type="component" value="Chromosome"/>
</dbReference>
<dbReference type="GO" id="GO:0070025">
    <property type="term" value="F:carbon monoxide binding"/>
    <property type="evidence" value="ECO:0007669"/>
    <property type="project" value="TreeGrafter"/>
</dbReference>
<evidence type="ECO:0000313" key="17">
    <source>
        <dbReference type="EMBL" id="WAZ58286.1"/>
    </source>
</evidence>
<evidence type="ECO:0000313" key="18">
    <source>
        <dbReference type="Proteomes" id="UP000050520"/>
    </source>
</evidence>
<dbReference type="GeneID" id="86999799"/>
<evidence type="ECO:0000313" key="8">
    <source>
        <dbReference type="EMBL" id="ELV3680271.1"/>
    </source>
</evidence>
<evidence type="ECO:0000256" key="4">
    <source>
        <dbReference type="PIRNR" id="PIRNR005622"/>
    </source>
</evidence>
<dbReference type="GO" id="GO:0051539">
    <property type="term" value="F:4 iron, 4 sulfur cluster binding"/>
    <property type="evidence" value="ECO:0007669"/>
    <property type="project" value="TreeGrafter"/>
</dbReference>
<dbReference type="Proteomes" id="UP000263627">
    <property type="component" value="Chromosome"/>
</dbReference>
<evidence type="ECO:0000313" key="20">
    <source>
        <dbReference type="Proteomes" id="UP000263627"/>
    </source>
</evidence>
<dbReference type="Proteomes" id="UP001279522">
    <property type="component" value="Unassembled WGS sequence"/>
</dbReference>
<keyword evidence="3" id="KW-0408">Iron</keyword>
<dbReference type="EMBL" id="JAWPBU010000001">
    <property type="protein sequence ID" value="MDW2756952.1"/>
    <property type="molecule type" value="Genomic_DNA"/>
</dbReference>
<dbReference type="Proteomes" id="UP000789647">
    <property type="component" value="Chromosome"/>
</dbReference>
<evidence type="ECO:0000313" key="7">
    <source>
        <dbReference type="EMBL" id="EHT9937767.1"/>
    </source>
</evidence>
<dbReference type="EMBL" id="ABLGCN030000004">
    <property type="protein sequence ID" value="EMM7457753.1"/>
    <property type="molecule type" value="Genomic_DNA"/>
</dbReference>
<reference evidence="18" key="1">
    <citation type="submission" date="2015-09" db="EMBL/GenBank/DDBJ databases">
        <title>Prevalence of NDMs in South Africa.</title>
        <authorList>
            <person name="Osei Sekyere J."/>
            <person name="Govinden U."/>
            <person name="Essack S."/>
            <person name="Haldorsen B."/>
            <person name="Samuelsen O."/>
            <person name="Aasnaes B."/>
            <person name="Sundsfjord A."/>
        </authorList>
    </citation>
    <scope>NUCLEOTIDE SEQUENCE [LARGE SCALE GENOMIC DNA]</scope>
    <source>
        <strain evidence="18">ST62:944112508</strain>
    </source>
</reference>
<accession>A0A0D7LKI9</accession>
<keyword evidence="2" id="KW-0479">Metal-binding</keyword>
<dbReference type="InterPro" id="IPR042243">
    <property type="entry name" value="HypD_1"/>
</dbReference>
<evidence type="ECO:0000313" key="22">
    <source>
        <dbReference type="Proteomes" id="UP001164536"/>
    </source>
</evidence>
<dbReference type="PIRSF" id="PIRSF005622">
    <property type="entry name" value="Hydrgn_mat_hypD"/>
    <property type="match status" value="1"/>
</dbReference>
<dbReference type="EMBL" id="ABOSXX010000011">
    <property type="protein sequence ID" value="ELV3680271.1"/>
    <property type="molecule type" value="Genomic_DNA"/>
</dbReference>
<gene>
    <name evidence="7" type="primary">hypD</name>
    <name evidence="6" type="ORF">AI2935V1_1121</name>
    <name evidence="5" type="ORF">AM363_22710</name>
    <name evidence="13" type="ORF">AN672_08645</name>
    <name evidence="15" type="ORF">B9P89_17415</name>
    <name evidence="16" type="ORF">HV178_05080</name>
    <name evidence="11" type="ORF">I9Y29_003992</name>
    <name evidence="12" type="ORF">KV121_002345</name>
    <name evidence="7" type="ORF">KY227_000801</name>
    <name evidence="17" type="ORF">O4000_05050</name>
    <name evidence="9" type="ORF">P7U51_002258</name>
    <name evidence="10" type="ORF">PQQ21_002880</name>
    <name evidence="14" type="ORF">RYZ67_00440</name>
    <name evidence="8" type="ORF">SGX49_002702</name>
</gene>
<dbReference type="OrthoDB" id="9770424at2"/>
<evidence type="ECO:0000256" key="3">
    <source>
        <dbReference type="ARBA" id="ARBA00023004"/>
    </source>
</evidence>
<evidence type="ECO:0000313" key="10">
    <source>
        <dbReference type="EMBL" id="EMN4145603.1"/>
    </source>
</evidence>
<dbReference type="Proteomes" id="UP000215827">
    <property type="component" value="Unassembled WGS sequence"/>
</dbReference>
<evidence type="ECO:0000313" key="19">
    <source>
        <dbReference type="Proteomes" id="UP000215827"/>
    </source>
</evidence>
<protein>
    <recommendedName>
        <fullName evidence="4">Hydrogenase maturation factor</fullName>
    </recommendedName>
</protein>
<organism evidence="15 19">
    <name type="scientific">Citrobacter freundii</name>
    <dbReference type="NCBI Taxonomy" id="546"/>
    <lineage>
        <taxon>Bacteria</taxon>
        <taxon>Pseudomonadati</taxon>
        <taxon>Pseudomonadota</taxon>
        <taxon>Gammaproteobacteria</taxon>
        <taxon>Enterobacterales</taxon>
        <taxon>Enterobacteriaceae</taxon>
        <taxon>Citrobacter</taxon>
        <taxon>Citrobacter freundii complex</taxon>
    </lineage>
</organism>
<dbReference type="EMBL" id="LJEB01000033">
    <property type="protein sequence ID" value="KPR56014.1"/>
    <property type="molecule type" value="Genomic_DNA"/>
</dbReference>
<dbReference type="Proteomes" id="UP000512222">
    <property type="component" value="Chromosome"/>
</dbReference>
<dbReference type="Gene3D" id="6.10.20.100">
    <property type="match status" value="1"/>
</dbReference>
<dbReference type="FunFam" id="3.40.50.11740:FF:000001">
    <property type="entry name" value="Hydrogenase maturation factor"/>
    <property type="match status" value="1"/>
</dbReference>
<evidence type="ECO:0000313" key="16">
    <source>
        <dbReference type="EMBL" id="QLV29389.1"/>
    </source>
</evidence>
<evidence type="ECO:0000313" key="21">
    <source>
        <dbReference type="Proteomes" id="UP000512222"/>
    </source>
</evidence>
<dbReference type="EMBL" id="CP114564">
    <property type="protein sequence ID" value="WAZ58286.1"/>
    <property type="molecule type" value="Genomic_DNA"/>
</dbReference>
<reference evidence="21" key="6">
    <citation type="submission" date="2020-06" db="EMBL/GenBank/DDBJ databases">
        <title>REHAB project genomes.</title>
        <authorList>
            <person name="Shaw L.P."/>
        </authorList>
    </citation>
    <scope>NUCLEOTIDE SEQUENCE [LARGE SCALE GENOMIC DNA]</scope>
    <source>
        <strain evidence="21">RHBSTW-00370</strain>
    </source>
</reference>
<evidence type="ECO:0000313" key="13">
    <source>
        <dbReference type="EMBL" id="KPR56014.1"/>
    </source>
</evidence>
<dbReference type="Proteomes" id="UP001169574">
    <property type="component" value="Unassembled WGS sequence"/>
</dbReference>
<dbReference type="EMBL" id="ABKLER030000011">
    <property type="protein sequence ID" value="EMN4145603.1"/>
    <property type="molecule type" value="Genomic_DNA"/>
</dbReference>
<name>A0A0D7LKI9_CITFR</name>
<dbReference type="FunFam" id="3.40.50.11740:FF:000002">
    <property type="entry name" value="Hydrogenase maturation factor"/>
    <property type="match status" value="1"/>
</dbReference>
<comment type="similarity">
    <text evidence="1 4">Belongs to the HypD family.</text>
</comment>